<evidence type="ECO:0000313" key="5">
    <source>
        <dbReference type="Proteomes" id="UP000585050"/>
    </source>
</evidence>
<accession>A0A7X8SJ25</accession>
<protein>
    <submittedName>
        <fullName evidence="4">Tetratricopeptide repeat protein</fullName>
    </submittedName>
</protein>
<feature type="repeat" description="TPR" evidence="1">
    <location>
        <begin position="79"/>
        <end position="112"/>
    </location>
</feature>
<evidence type="ECO:0000259" key="3">
    <source>
        <dbReference type="Pfam" id="PF09976"/>
    </source>
</evidence>
<comment type="caution">
    <text evidence="4">The sequence shown here is derived from an EMBL/GenBank/DDBJ whole genome shotgun (WGS) entry which is preliminary data.</text>
</comment>
<name>A0A7X8SJ25_9BACT</name>
<organism evidence="4 5">
    <name type="scientific">Flammeovirga agarivorans</name>
    <dbReference type="NCBI Taxonomy" id="2726742"/>
    <lineage>
        <taxon>Bacteria</taxon>
        <taxon>Pseudomonadati</taxon>
        <taxon>Bacteroidota</taxon>
        <taxon>Cytophagia</taxon>
        <taxon>Cytophagales</taxon>
        <taxon>Flammeovirgaceae</taxon>
        <taxon>Flammeovirga</taxon>
    </lineage>
</organism>
<feature type="signal peptide" evidence="2">
    <location>
        <begin position="1"/>
        <end position="23"/>
    </location>
</feature>
<dbReference type="AlphaFoldDB" id="A0A7X8SJ25"/>
<reference evidence="4 5" key="1">
    <citation type="submission" date="2020-04" db="EMBL/GenBank/DDBJ databases">
        <title>Flammeovirga sp. SR4, a novel species isolated from seawater.</title>
        <authorList>
            <person name="Wang X."/>
        </authorList>
    </citation>
    <scope>NUCLEOTIDE SEQUENCE [LARGE SCALE GENOMIC DNA]</scope>
    <source>
        <strain evidence="4 5">SR4</strain>
    </source>
</reference>
<dbReference type="Gene3D" id="1.25.40.10">
    <property type="entry name" value="Tetratricopeptide repeat domain"/>
    <property type="match status" value="1"/>
</dbReference>
<proteinExistence type="predicted"/>
<dbReference type="SUPFAM" id="SSF48452">
    <property type="entry name" value="TPR-like"/>
    <property type="match status" value="1"/>
</dbReference>
<sequence>MNYRSLYLLLLSVLPLLCSFDFQDDTLKDNSKRERKSKLIHHGKWYFFANNAKECLDDKNKIQEALEWIDHSLDIEINHLNLEIKGDYYVKIGDLQEAIIHYQKAILFDKEEYDEEKDKKRVQKKLTRIRNRLK</sequence>
<dbReference type="EMBL" id="JABAIL010000002">
    <property type="protein sequence ID" value="NLR91043.1"/>
    <property type="molecule type" value="Genomic_DNA"/>
</dbReference>
<dbReference type="InterPro" id="IPR018704">
    <property type="entry name" value="SecYEG/CpoB_TPR"/>
</dbReference>
<dbReference type="InterPro" id="IPR011990">
    <property type="entry name" value="TPR-like_helical_dom_sf"/>
</dbReference>
<dbReference type="Proteomes" id="UP000585050">
    <property type="component" value="Unassembled WGS sequence"/>
</dbReference>
<gene>
    <name evidence="4" type="ORF">HGP29_07480</name>
</gene>
<dbReference type="RefSeq" id="WP_168881747.1">
    <property type="nucleotide sequence ID" value="NZ_JABAIL010000002.1"/>
</dbReference>
<dbReference type="PROSITE" id="PS50005">
    <property type="entry name" value="TPR"/>
    <property type="match status" value="1"/>
</dbReference>
<keyword evidence="5" id="KW-1185">Reference proteome</keyword>
<keyword evidence="2" id="KW-0732">Signal</keyword>
<evidence type="ECO:0000256" key="1">
    <source>
        <dbReference type="PROSITE-ProRule" id="PRU00339"/>
    </source>
</evidence>
<evidence type="ECO:0000256" key="2">
    <source>
        <dbReference type="SAM" id="SignalP"/>
    </source>
</evidence>
<feature type="domain" description="Ancillary SecYEG translocon subunit/Cell division coordinator CpoB TPR" evidence="3">
    <location>
        <begin position="57"/>
        <end position="129"/>
    </location>
</feature>
<evidence type="ECO:0000313" key="4">
    <source>
        <dbReference type="EMBL" id="NLR91043.1"/>
    </source>
</evidence>
<feature type="chain" id="PRO_5031541031" evidence="2">
    <location>
        <begin position="24"/>
        <end position="134"/>
    </location>
</feature>
<keyword evidence="1" id="KW-0802">TPR repeat</keyword>
<dbReference type="Pfam" id="PF09976">
    <property type="entry name" value="TPR_21"/>
    <property type="match status" value="1"/>
</dbReference>
<dbReference type="InterPro" id="IPR019734">
    <property type="entry name" value="TPR_rpt"/>
</dbReference>